<dbReference type="InterPro" id="IPR024193">
    <property type="entry name" value="Ku80"/>
</dbReference>
<dbReference type="GO" id="GO:0043564">
    <property type="term" value="C:Ku70:Ku80 complex"/>
    <property type="evidence" value="ECO:0007669"/>
    <property type="project" value="InterPro"/>
</dbReference>
<accession>A0AA39U2N7</accession>
<dbReference type="GO" id="GO:0003684">
    <property type="term" value="F:damaged DNA binding"/>
    <property type="evidence" value="ECO:0007669"/>
    <property type="project" value="InterPro"/>
</dbReference>
<evidence type="ECO:0000256" key="1">
    <source>
        <dbReference type="ARBA" id="ARBA00004123"/>
    </source>
</evidence>
<dbReference type="AlphaFoldDB" id="A0AA39U2N7"/>
<keyword evidence="13" id="KW-0238">DNA-binding</keyword>
<keyword evidence="14" id="KW-0233">DNA recombination</keyword>
<evidence type="ECO:0000256" key="12">
    <source>
        <dbReference type="ARBA" id="ARBA00022895"/>
    </source>
</evidence>
<dbReference type="GO" id="GO:0006310">
    <property type="term" value="P:DNA recombination"/>
    <property type="evidence" value="ECO:0007669"/>
    <property type="project" value="UniProtKB-KW"/>
</dbReference>
<protein>
    <recommendedName>
        <fullName evidence="5">ATP-dependent DNA helicase II subunit 2</fullName>
        <ecNumber evidence="4">3.6.4.12</ecNumber>
    </recommendedName>
    <alternativeName>
        <fullName evidence="17">ATP-dependent DNA helicase II subunit Ku80</fullName>
    </alternativeName>
</protein>
<dbReference type="Pfam" id="PF03731">
    <property type="entry name" value="Ku_N"/>
    <property type="match status" value="1"/>
</dbReference>
<feature type="region of interest" description="Disordered" evidence="18">
    <location>
        <begin position="313"/>
        <end position="345"/>
    </location>
</feature>
<gene>
    <name evidence="20" type="ORF">EDD18DRAFT_1342920</name>
</gene>
<feature type="compositionally biased region" description="Acidic residues" evidence="18">
    <location>
        <begin position="638"/>
        <end position="652"/>
    </location>
</feature>
<dbReference type="SUPFAM" id="SSF100939">
    <property type="entry name" value="SPOC domain-like"/>
    <property type="match status" value="1"/>
</dbReference>
<dbReference type="Gene3D" id="2.40.290.10">
    <property type="match status" value="1"/>
</dbReference>
<dbReference type="InterPro" id="IPR002035">
    <property type="entry name" value="VWF_A"/>
</dbReference>
<keyword evidence="16" id="KW-0539">Nucleus</keyword>
<keyword evidence="6" id="KW-0158">Chromosome</keyword>
<comment type="similarity">
    <text evidence="3">Belongs to the ku80 family.</text>
</comment>
<dbReference type="GO" id="GO:0000781">
    <property type="term" value="C:chromosome, telomeric region"/>
    <property type="evidence" value="ECO:0007669"/>
    <property type="project" value="UniProtKB-SubCell"/>
</dbReference>
<feature type="domain" description="VWFA" evidence="19">
    <location>
        <begin position="10"/>
        <end position="241"/>
    </location>
</feature>
<dbReference type="EC" id="3.6.4.12" evidence="4"/>
<evidence type="ECO:0000256" key="17">
    <source>
        <dbReference type="ARBA" id="ARBA00031847"/>
    </source>
</evidence>
<evidence type="ECO:0000256" key="11">
    <source>
        <dbReference type="ARBA" id="ARBA00022840"/>
    </source>
</evidence>
<dbReference type="PROSITE" id="PS50234">
    <property type="entry name" value="VWFA"/>
    <property type="match status" value="1"/>
</dbReference>
<dbReference type="GO" id="GO:0005524">
    <property type="term" value="F:ATP binding"/>
    <property type="evidence" value="ECO:0007669"/>
    <property type="project" value="UniProtKB-KW"/>
</dbReference>
<sequence>MPAERAGYTVTMFLVDISKSMGKTRIVELPEGPNGEERTAEITNLQWGLQYVKLKIQEMIYNGRKTDQCGVIVFGSEDTDNTVNRKNGGYENVSEYIHIAQPSAATLAKLDRLEPSETTGDPIDCLIVGIETQADHLSSKKTWTRKIILVTDGENPIEIEDWDATVKKLNGLDIAFTIVGIDFDDEELPYVEENKSYIKASFYKQFIDGVEKGVLGTCAYALQDISRPDIKQTKSVLMGTVLRLGDVDTRPEQSLEIMVKTSKCTAINRPKSWKKFAVRKEEDDDKAKMIVDGEEYVRYAQLKQTSEYFVDKRDKDEDGDVKMEEAEEEIDDGTNKKDSTEGMESVDKETLVRGFNFFDLNTKKGIEIFAFLPKKRFRRELSMGEIQYVWADPSSPQQQVALSSIVQAMYEKGVMAIARWVTKDGMDPKMGVLSPTIFDKVDCLLWSQASSSCDDVRKYRFPSLDHLVNKKGEVVKEHPFLPTEEQLDAMDNFVDAMDVMAAGEKDEEGNREPWFDTRYSYNPAIHRVKQAMFHCAVVSDLDTNPLPPPHPELLKYFEPPRKVVKRAQDAIEEAKAAFKVREVPKKVIRTRKDGHVHARDDDEEMLLLDRKSPATTQLQVVEEPVPSSSMQEPSVTPNEDDSATEESEDEEDLLAKVPPKKGSNPLPTPARSTSPQIDPGREHGRIVGTTYPLQDFQKNLAAKDLVTKAVEDLAFVITEIVMRPFSSRRTNELIECMKVMRNTCLNEDEIGAWNEFLLELKKECKATPGNPEFWRELQNIGRSISLISDEEAREKGGESDDVTESKDQKVLRLGILSSFIINLKQCFSD</sequence>
<evidence type="ECO:0000256" key="6">
    <source>
        <dbReference type="ARBA" id="ARBA00022454"/>
    </source>
</evidence>
<evidence type="ECO:0000256" key="2">
    <source>
        <dbReference type="ARBA" id="ARBA00004574"/>
    </source>
</evidence>
<evidence type="ECO:0000256" key="13">
    <source>
        <dbReference type="ARBA" id="ARBA00023125"/>
    </source>
</evidence>
<keyword evidence="15" id="KW-0234">DNA repair</keyword>
<keyword evidence="11" id="KW-0067">ATP-binding</keyword>
<name>A0AA39U2N7_9AGAR</name>
<keyword evidence="8" id="KW-0227">DNA damage</keyword>
<dbReference type="InterPro" id="IPR016194">
    <property type="entry name" value="SPOC-like_C_dom_sf"/>
</dbReference>
<dbReference type="Pfam" id="PF02735">
    <property type="entry name" value="Ku"/>
    <property type="match status" value="1"/>
</dbReference>
<dbReference type="FunFam" id="1.10.1600.10:FF:000002">
    <property type="entry name" value="X-ray repair cross-complementing protein 5"/>
    <property type="match status" value="1"/>
</dbReference>
<dbReference type="GO" id="GO:0003678">
    <property type="term" value="F:DNA helicase activity"/>
    <property type="evidence" value="ECO:0007669"/>
    <property type="project" value="UniProtKB-EC"/>
</dbReference>
<dbReference type="GO" id="GO:0006303">
    <property type="term" value="P:double-strand break repair via nonhomologous end joining"/>
    <property type="evidence" value="ECO:0007669"/>
    <property type="project" value="InterPro"/>
</dbReference>
<feature type="compositionally biased region" description="Basic and acidic residues" evidence="18">
    <location>
        <begin position="591"/>
        <end position="600"/>
    </location>
</feature>
<dbReference type="SMART" id="SM00559">
    <property type="entry name" value="Ku78"/>
    <property type="match status" value="1"/>
</dbReference>
<evidence type="ECO:0000256" key="7">
    <source>
        <dbReference type="ARBA" id="ARBA00022741"/>
    </source>
</evidence>
<dbReference type="SUPFAM" id="SSF101420">
    <property type="entry name" value="C-terminal domain of Ku80"/>
    <property type="match status" value="1"/>
</dbReference>
<evidence type="ECO:0000256" key="5">
    <source>
        <dbReference type="ARBA" id="ARBA00021792"/>
    </source>
</evidence>
<comment type="caution">
    <text evidence="20">The sequence shown here is derived from an EMBL/GenBank/DDBJ whole genome shotgun (WGS) entry which is preliminary data.</text>
</comment>
<evidence type="ECO:0000256" key="14">
    <source>
        <dbReference type="ARBA" id="ARBA00023172"/>
    </source>
</evidence>
<evidence type="ECO:0000256" key="3">
    <source>
        <dbReference type="ARBA" id="ARBA00007726"/>
    </source>
</evidence>
<dbReference type="SUPFAM" id="SSF53300">
    <property type="entry name" value="vWA-like"/>
    <property type="match status" value="1"/>
</dbReference>
<evidence type="ECO:0000256" key="8">
    <source>
        <dbReference type="ARBA" id="ARBA00022763"/>
    </source>
</evidence>
<dbReference type="GO" id="GO:0003690">
    <property type="term" value="F:double-stranded DNA binding"/>
    <property type="evidence" value="ECO:0007669"/>
    <property type="project" value="TreeGrafter"/>
</dbReference>
<keyword evidence="7" id="KW-0547">Nucleotide-binding</keyword>
<dbReference type="GO" id="GO:0016787">
    <property type="term" value="F:hydrolase activity"/>
    <property type="evidence" value="ECO:0007669"/>
    <property type="project" value="UniProtKB-KW"/>
</dbReference>
<reference evidence="20" key="1">
    <citation type="submission" date="2023-06" db="EMBL/GenBank/DDBJ databases">
        <authorList>
            <consortium name="Lawrence Berkeley National Laboratory"/>
            <person name="Ahrendt S."/>
            <person name="Sahu N."/>
            <person name="Indic B."/>
            <person name="Wong-Bajracharya J."/>
            <person name="Merenyi Z."/>
            <person name="Ke H.-M."/>
            <person name="Monk M."/>
            <person name="Kocsube S."/>
            <person name="Drula E."/>
            <person name="Lipzen A."/>
            <person name="Balint B."/>
            <person name="Henrissat B."/>
            <person name="Andreopoulos B."/>
            <person name="Martin F.M."/>
            <person name="Harder C.B."/>
            <person name="Rigling D."/>
            <person name="Ford K.L."/>
            <person name="Foster G.D."/>
            <person name="Pangilinan J."/>
            <person name="Papanicolaou A."/>
            <person name="Barry K."/>
            <person name="LaButti K."/>
            <person name="Viragh M."/>
            <person name="Koriabine M."/>
            <person name="Yan M."/>
            <person name="Riley R."/>
            <person name="Champramary S."/>
            <person name="Plett K.L."/>
            <person name="Tsai I.J."/>
            <person name="Slot J."/>
            <person name="Sipos G."/>
            <person name="Plett J."/>
            <person name="Nagy L.G."/>
            <person name="Grigoriev I.V."/>
        </authorList>
    </citation>
    <scope>NUCLEOTIDE SEQUENCE</scope>
    <source>
        <strain evidence="20">HWK02</strain>
    </source>
</reference>
<evidence type="ECO:0000256" key="4">
    <source>
        <dbReference type="ARBA" id="ARBA00012551"/>
    </source>
</evidence>
<organism evidence="20 21">
    <name type="scientific">Armillaria luteobubalina</name>
    <dbReference type="NCBI Taxonomy" id="153913"/>
    <lineage>
        <taxon>Eukaryota</taxon>
        <taxon>Fungi</taxon>
        <taxon>Dikarya</taxon>
        <taxon>Basidiomycota</taxon>
        <taxon>Agaricomycotina</taxon>
        <taxon>Agaricomycetes</taxon>
        <taxon>Agaricomycetidae</taxon>
        <taxon>Agaricales</taxon>
        <taxon>Marasmiineae</taxon>
        <taxon>Physalacriaceae</taxon>
        <taxon>Armillaria</taxon>
    </lineage>
</organism>
<feature type="compositionally biased region" description="Polar residues" evidence="18">
    <location>
        <begin position="626"/>
        <end position="637"/>
    </location>
</feature>
<evidence type="ECO:0000256" key="15">
    <source>
        <dbReference type="ARBA" id="ARBA00023204"/>
    </source>
</evidence>
<keyword evidence="12" id="KW-0779">Telomere</keyword>
<dbReference type="EMBL" id="JAUEPU010000001">
    <property type="protein sequence ID" value="KAK0506531.1"/>
    <property type="molecule type" value="Genomic_DNA"/>
</dbReference>
<dbReference type="PANTHER" id="PTHR12604">
    <property type="entry name" value="KU AUTOANTIGEN DNA HELICASE"/>
    <property type="match status" value="1"/>
</dbReference>
<dbReference type="Gene3D" id="3.40.50.410">
    <property type="entry name" value="von Willebrand factor, type A domain"/>
    <property type="match status" value="1"/>
</dbReference>
<feature type="region of interest" description="Disordered" evidence="18">
    <location>
        <begin position="591"/>
        <end position="685"/>
    </location>
</feature>
<evidence type="ECO:0000256" key="16">
    <source>
        <dbReference type="ARBA" id="ARBA00023242"/>
    </source>
</evidence>
<evidence type="ECO:0000256" key="9">
    <source>
        <dbReference type="ARBA" id="ARBA00022801"/>
    </source>
</evidence>
<dbReference type="InterPro" id="IPR005161">
    <property type="entry name" value="Ku_N"/>
</dbReference>
<dbReference type="GO" id="GO:0000723">
    <property type="term" value="P:telomere maintenance"/>
    <property type="evidence" value="ECO:0007669"/>
    <property type="project" value="InterPro"/>
</dbReference>
<dbReference type="Proteomes" id="UP001175228">
    <property type="component" value="Unassembled WGS sequence"/>
</dbReference>
<evidence type="ECO:0000256" key="10">
    <source>
        <dbReference type="ARBA" id="ARBA00022806"/>
    </source>
</evidence>
<evidence type="ECO:0000259" key="19">
    <source>
        <dbReference type="PROSITE" id="PS50234"/>
    </source>
</evidence>
<feature type="compositionally biased region" description="Basic and acidic residues" evidence="18">
    <location>
        <begin position="333"/>
        <end position="345"/>
    </location>
</feature>
<dbReference type="InterPro" id="IPR014893">
    <property type="entry name" value="Ku_PK_bind"/>
</dbReference>
<keyword evidence="21" id="KW-1185">Reference proteome</keyword>
<dbReference type="PANTHER" id="PTHR12604:SF4">
    <property type="entry name" value="X-RAY REPAIR CROSS-COMPLEMENTING PROTEIN 5"/>
    <property type="match status" value="1"/>
</dbReference>
<proteinExistence type="inferred from homology"/>
<evidence type="ECO:0000313" key="21">
    <source>
        <dbReference type="Proteomes" id="UP001175228"/>
    </source>
</evidence>
<dbReference type="Gene3D" id="1.25.40.240">
    <property type="entry name" value="Ku, C-terminal domain"/>
    <property type="match status" value="1"/>
</dbReference>
<dbReference type="Gene3D" id="1.10.1600.10">
    <property type="match status" value="1"/>
</dbReference>
<dbReference type="CDD" id="cd00873">
    <property type="entry name" value="KU80"/>
    <property type="match status" value="1"/>
</dbReference>
<evidence type="ECO:0000256" key="18">
    <source>
        <dbReference type="SAM" id="MobiDB-lite"/>
    </source>
</evidence>
<feature type="compositionally biased region" description="Basic and acidic residues" evidence="18">
    <location>
        <begin position="313"/>
        <end position="324"/>
    </location>
</feature>
<keyword evidence="10" id="KW-0347">Helicase</keyword>
<dbReference type="Pfam" id="PF08785">
    <property type="entry name" value="Ku_PK_bind"/>
    <property type="match status" value="1"/>
</dbReference>
<dbReference type="InterPro" id="IPR036494">
    <property type="entry name" value="Ku_C_sf"/>
</dbReference>
<comment type="subcellular location">
    <subcellularLocation>
        <location evidence="2">Chromosome</location>
        <location evidence="2">Telomere</location>
    </subcellularLocation>
    <subcellularLocation>
        <location evidence="1">Nucleus</location>
    </subcellularLocation>
</comment>
<dbReference type="InterPro" id="IPR006164">
    <property type="entry name" value="DNA_bd_Ku70/Ku80"/>
</dbReference>
<dbReference type="InterPro" id="IPR036465">
    <property type="entry name" value="vWFA_dom_sf"/>
</dbReference>
<keyword evidence="9" id="KW-0378">Hydrolase</keyword>
<evidence type="ECO:0000313" key="20">
    <source>
        <dbReference type="EMBL" id="KAK0506531.1"/>
    </source>
</evidence>
<dbReference type="GO" id="GO:0042162">
    <property type="term" value="F:telomeric DNA binding"/>
    <property type="evidence" value="ECO:0007669"/>
    <property type="project" value="InterPro"/>
</dbReference>